<evidence type="ECO:0008006" key="4">
    <source>
        <dbReference type="Google" id="ProtNLM"/>
    </source>
</evidence>
<keyword evidence="3" id="KW-1185">Reference proteome</keyword>
<name>A0ABP8A7Y1_9MICO</name>
<keyword evidence="1" id="KW-0472">Membrane</keyword>
<dbReference type="EMBL" id="BAABBW010000005">
    <property type="protein sequence ID" value="GAA4179598.1"/>
    <property type="molecule type" value="Genomic_DNA"/>
</dbReference>
<gene>
    <name evidence="2" type="ORF">GCM10022287_32180</name>
</gene>
<protein>
    <recommendedName>
        <fullName evidence="4">DUF4190 domain-containing protein</fullName>
    </recommendedName>
</protein>
<accession>A0ABP8A7Y1</accession>
<feature type="transmembrane region" description="Helical" evidence="1">
    <location>
        <begin position="136"/>
        <end position="159"/>
    </location>
</feature>
<reference evidence="3" key="1">
    <citation type="journal article" date="2019" name="Int. J. Syst. Evol. Microbiol.">
        <title>The Global Catalogue of Microorganisms (GCM) 10K type strain sequencing project: providing services to taxonomists for standard genome sequencing and annotation.</title>
        <authorList>
            <consortium name="The Broad Institute Genomics Platform"/>
            <consortium name="The Broad Institute Genome Sequencing Center for Infectious Disease"/>
            <person name="Wu L."/>
            <person name="Ma J."/>
        </authorList>
    </citation>
    <scope>NUCLEOTIDE SEQUENCE [LARGE SCALE GENOMIC DNA]</scope>
    <source>
        <strain evidence="3">JCM 17591</strain>
    </source>
</reference>
<comment type="caution">
    <text evidence="2">The sequence shown here is derived from an EMBL/GenBank/DDBJ whole genome shotgun (WGS) entry which is preliminary data.</text>
</comment>
<proteinExistence type="predicted"/>
<evidence type="ECO:0000313" key="3">
    <source>
        <dbReference type="Proteomes" id="UP001501079"/>
    </source>
</evidence>
<dbReference type="Proteomes" id="UP001501079">
    <property type="component" value="Unassembled WGS sequence"/>
</dbReference>
<keyword evidence="1" id="KW-1133">Transmembrane helix</keyword>
<evidence type="ECO:0000313" key="2">
    <source>
        <dbReference type="EMBL" id="GAA4179598.1"/>
    </source>
</evidence>
<evidence type="ECO:0000256" key="1">
    <source>
        <dbReference type="SAM" id="Phobius"/>
    </source>
</evidence>
<sequence length="170" mass="17803">MGWNCTYGAVMADNQFASGAFALDENGFLVPPPFDGQPAHAFESRRDHAQEVAYSSPALAELGWQRPPSAREAAAPPQQPAGRLNWVFGALAIVTGLASFVWPLVCLTVLVGLALSAVGISRANRLARRGANGRGIAIVGLVIGLASAANLVFGFSSLFELQSQLSSLLP</sequence>
<feature type="transmembrane region" description="Helical" evidence="1">
    <location>
        <begin position="86"/>
        <end position="115"/>
    </location>
</feature>
<organism evidence="2 3">
    <name type="scientific">Gryllotalpicola koreensis</name>
    <dbReference type="NCBI Taxonomy" id="993086"/>
    <lineage>
        <taxon>Bacteria</taxon>
        <taxon>Bacillati</taxon>
        <taxon>Actinomycetota</taxon>
        <taxon>Actinomycetes</taxon>
        <taxon>Micrococcales</taxon>
        <taxon>Microbacteriaceae</taxon>
        <taxon>Gryllotalpicola</taxon>
    </lineage>
</organism>
<keyword evidence="1" id="KW-0812">Transmembrane</keyword>